<name>A0A9W8CXL1_9FUNG</name>
<evidence type="ECO:0000313" key="1">
    <source>
        <dbReference type="EMBL" id="KAJ1732515.1"/>
    </source>
</evidence>
<reference evidence="1" key="1">
    <citation type="submission" date="2022-07" db="EMBL/GenBank/DDBJ databases">
        <title>Phylogenomic reconstructions and comparative analyses of Kickxellomycotina fungi.</title>
        <authorList>
            <person name="Reynolds N.K."/>
            <person name="Stajich J.E."/>
            <person name="Barry K."/>
            <person name="Grigoriev I.V."/>
            <person name="Crous P."/>
            <person name="Smith M.E."/>
        </authorList>
    </citation>
    <scope>NUCLEOTIDE SEQUENCE</scope>
    <source>
        <strain evidence="1">BCRC 34381</strain>
    </source>
</reference>
<protein>
    <submittedName>
        <fullName evidence="1">Uncharacterized protein</fullName>
    </submittedName>
</protein>
<accession>A0A9W8CXL1</accession>
<organism evidence="1 2">
    <name type="scientific">Coemansia biformis</name>
    <dbReference type="NCBI Taxonomy" id="1286918"/>
    <lineage>
        <taxon>Eukaryota</taxon>
        <taxon>Fungi</taxon>
        <taxon>Fungi incertae sedis</taxon>
        <taxon>Zoopagomycota</taxon>
        <taxon>Kickxellomycotina</taxon>
        <taxon>Kickxellomycetes</taxon>
        <taxon>Kickxellales</taxon>
        <taxon>Kickxellaceae</taxon>
        <taxon>Coemansia</taxon>
    </lineage>
</organism>
<sequence length="161" mass="16798">MDSPRRRQQGAGVDLGADLDALLADHVRDAELVTGCDASQVSSQMLARAVEAVSASPDARAVFIECNPRDELLHSIAQAPPASPQGLDRLAIKYVPSVDALRALLSAWHCPAAGAAAAAGALTERDFLVWGGGSDMAPRDEGGMPDYMFIDGIDAVASAER</sequence>
<comment type="caution">
    <text evidence="1">The sequence shown here is derived from an EMBL/GenBank/DDBJ whole genome shotgun (WGS) entry which is preliminary data.</text>
</comment>
<evidence type="ECO:0000313" key="2">
    <source>
        <dbReference type="Proteomes" id="UP001143981"/>
    </source>
</evidence>
<proteinExistence type="predicted"/>
<gene>
    <name evidence="1" type="ORF">LPJ61_002008</name>
</gene>
<dbReference type="AlphaFoldDB" id="A0A9W8CXL1"/>
<dbReference type="OrthoDB" id="5578005at2759"/>
<keyword evidence="2" id="KW-1185">Reference proteome</keyword>
<dbReference type="EMBL" id="JANBOI010000219">
    <property type="protein sequence ID" value="KAJ1732515.1"/>
    <property type="molecule type" value="Genomic_DNA"/>
</dbReference>
<dbReference type="Proteomes" id="UP001143981">
    <property type="component" value="Unassembled WGS sequence"/>
</dbReference>